<reference evidence="3 4" key="1">
    <citation type="journal article" date="2024" name="Commun. Biol.">
        <title>Comparative genomic analysis of thermophilic fungi reveals convergent evolutionary adaptations and gene losses.</title>
        <authorList>
            <person name="Steindorff A.S."/>
            <person name="Aguilar-Pontes M.V."/>
            <person name="Robinson A.J."/>
            <person name="Andreopoulos B."/>
            <person name="LaButti K."/>
            <person name="Kuo A."/>
            <person name="Mondo S."/>
            <person name="Riley R."/>
            <person name="Otillar R."/>
            <person name="Haridas S."/>
            <person name="Lipzen A."/>
            <person name="Grimwood J."/>
            <person name="Schmutz J."/>
            <person name="Clum A."/>
            <person name="Reid I.D."/>
            <person name="Moisan M.C."/>
            <person name="Butler G."/>
            <person name="Nguyen T.T.M."/>
            <person name="Dewar K."/>
            <person name="Conant G."/>
            <person name="Drula E."/>
            <person name="Henrissat B."/>
            <person name="Hansel C."/>
            <person name="Singer S."/>
            <person name="Hutchinson M.I."/>
            <person name="de Vries R.P."/>
            <person name="Natvig D.O."/>
            <person name="Powell A.J."/>
            <person name="Tsang A."/>
            <person name="Grigoriev I.V."/>
        </authorList>
    </citation>
    <scope>NUCLEOTIDE SEQUENCE [LARGE SCALE GENOMIC DNA]</scope>
    <source>
        <strain evidence="3 4">ATCC 24622</strain>
    </source>
</reference>
<dbReference type="SUPFAM" id="SSF51197">
    <property type="entry name" value="Clavaminate synthase-like"/>
    <property type="match status" value="1"/>
</dbReference>
<dbReference type="Gene3D" id="2.60.120.650">
    <property type="entry name" value="Cupin"/>
    <property type="match status" value="1"/>
</dbReference>
<evidence type="ECO:0000259" key="2">
    <source>
        <dbReference type="PROSITE" id="PS51184"/>
    </source>
</evidence>
<name>A0ABR3VRZ8_9PEZI</name>
<accession>A0ABR3VRZ8</accession>
<dbReference type="Pfam" id="PF13621">
    <property type="entry name" value="Cupin_8"/>
    <property type="match status" value="1"/>
</dbReference>
<proteinExistence type="predicted"/>
<dbReference type="Proteomes" id="UP001586593">
    <property type="component" value="Unassembled WGS sequence"/>
</dbReference>
<evidence type="ECO:0000256" key="1">
    <source>
        <dbReference type="SAM" id="MobiDB-lite"/>
    </source>
</evidence>
<sequence>MVFHKTVDLIPDSETGKAANERMATSVPPATVRVPRITITSTDEFENILQNGSPVILEGLGLGPCVSQWTLERLVDKIGPDQKVVVHESQSRHMDFNTKNFSYKTVPMAEFARAVAEGGRLYLRALSADEPAGRPARLAEDFPDLASDFSLPNQLEFVAANEFSSVLRVSGPVDMWLHYDVMANVYCQINGSKRLVLFPPSDVEHLSFAPGASSSSLDVFSGPAGSASSSPPGAPTASHPHEALLSPGDVLFLPALWPHAATPTAESGVSIAVNVFFRDLGPKGDDSSIGVYSTGRDVYGNRDLAPYEKGRQDIARIAGSFRKLPASAREFYLLRLADELRQRARN</sequence>
<dbReference type="PROSITE" id="PS51184">
    <property type="entry name" value="JMJC"/>
    <property type="match status" value="1"/>
</dbReference>
<feature type="region of interest" description="Disordered" evidence="1">
    <location>
        <begin position="220"/>
        <end position="240"/>
    </location>
</feature>
<gene>
    <name evidence="3" type="ORF">VTK73DRAFT_2547</name>
</gene>
<dbReference type="Gene3D" id="6.10.140.1470">
    <property type="match status" value="1"/>
</dbReference>
<dbReference type="EMBL" id="JAZHXJ010001715">
    <property type="protein sequence ID" value="KAL1844443.1"/>
    <property type="molecule type" value="Genomic_DNA"/>
</dbReference>
<feature type="compositionally biased region" description="Low complexity" evidence="1">
    <location>
        <begin position="221"/>
        <end position="238"/>
    </location>
</feature>
<organism evidence="3 4">
    <name type="scientific">Phialemonium thermophilum</name>
    <dbReference type="NCBI Taxonomy" id="223376"/>
    <lineage>
        <taxon>Eukaryota</taxon>
        <taxon>Fungi</taxon>
        <taxon>Dikarya</taxon>
        <taxon>Ascomycota</taxon>
        <taxon>Pezizomycotina</taxon>
        <taxon>Sordariomycetes</taxon>
        <taxon>Sordariomycetidae</taxon>
        <taxon>Cephalothecales</taxon>
        <taxon>Cephalothecaceae</taxon>
        <taxon>Phialemonium</taxon>
    </lineage>
</organism>
<comment type="caution">
    <text evidence="3">The sequence shown here is derived from an EMBL/GenBank/DDBJ whole genome shotgun (WGS) entry which is preliminary data.</text>
</comment>
<dbReference type="InterPro" id="IPR041667">
    <property type="entry name" value="Cupin_8"/>
</dbReference>
<protein>
    <recommendedName>
        <fullName evidence="2">JmjC domain-containing protein</fullName>
    </recommendedName>
</protein>
<dbReference type="PANTHER" id="PTHR12461:SF104">
    <property type="entry name" value="TRNA WYBUTOSINE-SYNTHESIZING PROTEIN 5"/>
    <property type="match status" value="1"/>
</dbReference>
<dbReference type="PANTHER" id="PTHR12461">
    <property type="entry name" value="HYPOXIA-INDUCIBLE FACTOR 1 ALPHA INHIBITOR-RELATED"/>
    <property type="match status" value="1"/>
</dbReference>
<keyword evidence="4" id="KW-1185">Reference proteome</keyword>
<feature type="domain" description="JmjC" evidence="2">
    <location>
        <begin position="131"/>
        <end position="292"/>
    </location>
</feature>
<evidence type="ECO:0000313" key="4">
    <source>
        <dbReference type="Proteomes" id="UP001586593"/>
    </source>
</evidence>
<evidence type="ECO:0000313" key="3">
    <source>
        <dbReference type="EMBL" id="KAL1844443.1"/>
    </source>
</evidence>
<dbReference type="InterPro" id="IPR003347">
    <property type="entry name" value="JmjC_dom"/>
</dbReference>